<gene>
    <name evidence="2" type="ORF">Poly21_51260</name>
</gene>
<dbReference type="Pfam" id="PF00404">
    <property type="entry name" value="Dockerin_1"/>
    <property type="match status" value="1"/>
</dbReference>
<name>A0A5C6BES7_9BACT</name>
<dbReference type="Gene3D" id="2.60.40.10">
    <property type="entry name" value="Immunoglobulins"/>
    <property type="match status" value="1"/>
</dbReference>
<evidence type="ECO:0000313" key="2">
    <source>
        <dbReference type="EMBL" id="TWU10157.1"/>
    </source>
</evidence>
<evidence type="ECO:0000256" key="1">
    <source>
        <dbReference type="SAM" id="MobiDB-lite"/>
    </source>
</evidence>
<dbReference type="GO" id="GO:0000272">
    <property type="term" value="P:polysaccharide catabolic process"/>
    <property type="evidence" value="ECO:0007669"/>
    <property type="project" value="InterPro"/>
</dbReference>
<dbReference type="Pfam" id="PF17963">
    <property type="entry name" value="Big_9"/>
    <property type="match status" value="1"/>
</dbReference>
<dbReference type="CDD" id="cd11304">
    <property type="entry name" value="Cadherin_repeat"/>
    <property type="match status" value="1"/>
</dbReference>
<proteinExistence type="predicted"/>
<dbReference type="Proteomes" id="UP000319908">
    <property type="component" value="Unassembled WGS sequence"/>
</dbReference>
<dbReference type="AlphaFoldDB" id="A0A5C6BES7"/>
<dbReference type="InterPro" id="IPR013783">
    <property type="entry name" value="Ig-like_fold"/>
</dbReference>
<keyword evidence="3" id="KW-1185">Reference proteome</keyword>
<dbReference type="RefSeq" id="WP_302120425.1">
    <property type="nucleotide sequence ID" value="NZ_SJPU01000004.1"/>
</dbReference>
<feature type="region of interest" description="Disordered" evidence="1">
    <location>
        <begin position="926"/>
        <end position="971"/>
    </location>
</feature>
<reference evidence="2 3" key="1">
    <citation type="journal article" date="2020" name="Antonie Van Leeuwenhoek">
        <title>Rhodopirellula heiligendammensis sp. nov., Rhodopirellula pilleata sp. nov., and Rhodopirellula solitaria sp. nov. isolated from natural or artificial marine surfaces in Northern Germany and California, USA, and emended description of the genus Rhodopirellula.</title>
        <authorList>
            <person name="Kallscheuer N."/>
            <person name="Wiegand S."/>
            <person name="Jogler M."/>
            <person name="Boedeker C."/>
            <person name="Peeters S.H."/>
            <person name="Rast P."/>
            <person name="Heuer A."/>
            <person name="Jetten M.S.M."/>
            <person name="Rohde M."/>
            <person name="Jogler C."/>
        </authorList>
    </citation>
    <scope>NUCLEOTIDE SEQUENCE [LARGE SCALE GENOMIC DNA]</scope>
    <source>
        <strain evidence="2 3">Poly21</strain>
    </source>
</reference>
<accession>A0A5C6BES7</accession>
<dbReference type="InterPro" id="IPR002105">
    <property type="entry name" value="Dockerin_1_rpt"/>
</dbReference>
<organism evidence="2 3">
    <name type="scientific">Allorhodopirellula heiligendammensis</name>
    <dbReference type="NCBI Taxonomy" id="2714739"/>
    <lineage>
        <taxon>Bacteria</taxon>
        <taxon>Pseudomonadati</taxon>
        <taxon>Planctomycetota</taxon>
        <taxon>Planctomycetia</taxon>
        <taxon>Pirellulales</taxon>
        <taxon>Pirellulaceae</taxon>
        <taxon>Allorhodopirellula</taxon>
    </lineage>
</organism>
<dbReference type="SUPFAM" id="SSF117074">
    <property type="entry name" value="Hypothetical protein PA1324"/>
    <property type="match status" value="1"/>
</dbReference>
<dbReference type="SUPFAM" id="SSF63446">
    <property type="entry name" value="Type I dockerin domain"/>
    <property type="match status" value="1"/>
</dbReference>
<comment type="caution">
    <text evidence="2">The sequence shown here is derived from an EMBL/GenBank/DDBJ whole genome shotgun (WGS) entry which is preliminary data.</text>
</comment>
<dbReference type="EMBL" id="SJPU01000004">
    <property type="protein sequence ID" value="TWU10157.1"/>
    <property type="molecule type" value="Genomic_DNA"/>
</dbReference>
<sequence>MPRHLHRTTRRLSLQVLDDRRVLAALVGSVFHDANDSLRRDSEEVGLEKRLVYVDQNDNSKMDQGEPFALTGAGGSFSIDNLPDGDYAVRLFSGTNSQVQTTPSSAILLHDAVMRTDVIAAVPAIKLDAGTDSERTAPAVLASGASLQTIAADGTLSEPYDVGGEITQIVRLADGSLVVFANTSDGGQAWILDDALAGSAALGATGSESAVHSAGGDDLGRGVMVAGLSDSEEQGELWAFDAAGGTISATGVIVGSDAVVTGDSTPRSDDGPTRSVISEASVVDDGEGGMTQSLAISFWSNSAASMLGEPIVVSGASEVVAFSDQAGLLVLRTGDNLSVYDVDNNLAMLYSVDDTEPVAAIDANRGLLVTRSPRSFDDDGSTLDSGLRLIDSETGAVFADLPIDLSALDDLHSLALDDSMRSVVLTGAAGLVQLSLRKPAAARVTVAGGQAEPIAFGVQLIGSNDAPAYAETPVISGAEDTVFSVPLPSATDGDDELIILPLYPPEFGVATIGPDGQIEYTPDENFEGTDSLWVLVGDGRDFTETPVTINVTPVPDVPSGVTAGIDPVPENLPPGIAGGSSPIGIVGVIDVDAVNHFGVQILDLNRVPDERFQVVDLKIYFVGPEPLDAETEWLIPLIVSVDDPDSGGKLEFLTAISVLDEDDPITDITPDDATVNENSPGESITALGVIDQDVGQSHDLSVDDDRFEIVNRGLKLKDGVALDYEATLTVTVNVTAEHDEDSFTKAITITVLDQAETPENLELSNQTVNELEVAAVVGELTVDGNPAANGHSLTVNDARFVIEGSTLRLADNTFIERTPGLDDEILVEITATPITGGADGVTEEFVIAVVGHATPFHNGSYPEDVNRDEGVTAVDALAIINYLNAYGAGPVGEGDPSYGYDVNSDGFVTSLDALLVINELNAISTSTTGTVGNEPSGEPDAGSGNSKASKRIAKESDVPVPLQAPPISPRQRAIPQDFAIASLVDAISAKAVDSSAQESIDEAVAVISVDTPRMRDDATRADEVFGESEIDLLG</sequence>
<evidence type="ECO:0000313" key="3">
    <source>
        <dbReference type="Proteomes" id="UP000319908"/>
    </source>
</evidence>
<dbReference type="GO" id="GO:0004553">
    <property type="term" value="F:hydrolase activity, hydrolyzing O-glycosyl compounds"/>
    <property type="evidence" value="ECO:0007669"/>
    <property type="project" value="InterPro"/>
</dbReference>
<dbReference type="Gene3D" id="1.10.1330.10">
    <property type="entry name" value="Dockerin domain"/>
    <property type="match status" value="1"/>
</dbReference>
<dbReference type="InterPro" id="IPR036439">
    <property type="entry name" value="Dockerin_dom_sf"/>
</dbReference>
<protein>
    <submittedName>
        <fullName evidence="2">Dockerin type I repeat protein</fullName>
    </submittedName>
</protein>